<dbReference type="PATRIC" id="fig|1441095.3.peg.1830"/>
<sequence length="154" mass="17240">MNRWLVAFVILTGCNLIGCSNNEMSGEKPPKVLIEIENETYETILGSYCWGGFGKSTCVDTAGPIKLLEGKKPIGVKPGETISFMMNYEPKPNEMNVVKINDNKESDVVVKDNQITAPMQKGVYYYSYRVGWMDEKESNVSNGDAFYAFVLEVK</sequence>
<dbReference type="RefSeq" id="WP_053603371.1">
    <property type="nucleotide sequence ID" value="NZ_CP012600.1"/>
</dbReference>
<proteinExistence type="predicted"/>
<accession>A0A0M3R9K8</accession>
<gene>
    <name evidence="1" type="ORF">AM592_08345</name>
</gene>
<dbReference type="AlphaFoldDB" id="A0A0M3R9K8"/>
<reference evidence="1 2" key="2">
    <citation type="journal article" date="2016" name="Int. J. Syst. Evol. Microbiol.">
        <title>Bacillus gobiensis sp. nov., isolated from a soil sample.</title>
        <authorList>
            <person name="Liu B."/>
            <person name="Liu G.H."/>
            <person name="Cetin S."/>
            <person name="Schumann P."/>
            <person name="Pan Z.Z."/>
            <person name="Chen Q.Q."/>
        </authorList>
    </citation>
    <scope>NUCLEOTIDE SEQUENCE [LARGE SCALE GENOMIC DNA]</scope>
    <source>
        <strain evidence="1 2">FJAT-4402</strain>
    </source>
</reference>
<organism evidence="1 2">
    <name type="scientific">Bacillus gobiensis</name>
    <dbReference type="NCBI Taxonomy" id="1441095"/>
    <lineage>
        <taxon>Bacteria</taxon>
        <taxon>Bacillati</taxon>
        <taxon>Bacillota</taxon>
        <taxon>Bacilli</taxon>
        <taxon>Bacillales</taxon>
        <taxon>Bacillaceae</taxon>
        <taxon>Bacillus</taxon>
    </lineage>
</organism>
<dbReference type="STRING" id="1441095.AM592_08345"/>
<protein>
    <submittedName>
        <fullName evidence="1">Uncharacterized protein</fullName>
    </submittedName>
</protein>
<reference evidence="2" key="1">
    <citation type="submission" date="2015-08" db="EMBL/GenBank/DDBJ databases">
        <title>Genome sequencing project for genomic taxonomy and phylogenomics of Bacillus-like bacteria.</title>
        <authorList>
            <person name="Liu B."/>
            <person name="Wang J."/>
            <person name="Zhu Y."/>
            <person name="Liu G."/>
            <person name="Chen Q."/>
            <person name="Chen Z."/>
            <person name="Lan J."/>
            <person name="Che J."/>
            <person name="Ge C."/>
            <person name="Shi H."/>
            <person name="Pan Z."/>
            <person name="Liu X."/>
        </authorList>
    </citation>
    <scope>NUCLEOTIDE SEQUENCE [LARGE SCALE GENOMIC DNA]</scope>
    <source>
        <strain evidence="2">FJAT-4402</strain>
    </source>
</reference>
<dbReference type="EMBL" id="CP012600">
    <property type="protein sequence ID" value="ALC81612.1"/>
    <property type="molecule type" value="Genomic_DNA"/>
</dbReference>
<keyword evidence="2" id="KW-1185">Reference proteome</keyword>
<evidence type="ECO:0000313" key="2">
    <source>
        <dbReference type="Proteomes" id="UP000067625"/>
    </source>
</evidence>
<evidence type="ECO:0000313" key="1">
    <source>
        <dbReference type="EMBL" id="ALC81612.1"/>
    </source>
</evidence>
<dbReference type="OrthoDB" id="1797983at2"/>
<name>A0A0M3R9K8_9BACI</name>
<dbReference type="Proteomes" id="UP000067625">
    <property type="component" value="Chromosome"/>
</dbReference>